<dbReference type="EMBL" id="OW240914">
    <property type="protein sequence ID" value="CAH2274926.1"/>
    <property type="molecule type" value="Genomic_DNA"/>
</dbReference>
<proteinExistence type="predicted"/>
<protein>
    <submittedName>
        <fullName evidence="2">Uncharacterized protein</fullName>
    </submittedName>
</protein>
<gene>
    <name evidence="2" type="ORF">PECUL_23A036861</name>
</gene>
<dbReference type="Proteomes" id="UP001295444">
    <property type="component" value="Chromosome 03"/>
</dbReference>
<feature type="region of interest" description="Disordered" evidence="1">
    <location>
        <begin position="74"/>
        <end position="101"/>
    </location>
</feature>
<feature type="region of interest" description="Disordered" evidence="1">
    <location>
        <begin position="1"/>
        <end position="40"/>
    </location>
</feature>
<evidence type="ECO:0000313" key="3">
    <source>
        <dbReference type="Proteomes" id="UP001295444"/>
    </source>
</evidence>
<name>A0AAD1VZ93_PELCU</name>
<feature type="compositionally biased region" description="Polar residues" evidence="1">
    <location>
        <begin position="1"/>
        <end position="18"/>
    </location>
</feature>
<keyword evidence="3" id="KW-1185">Reference proteome</keyword>
<evidence type="ECO:0000256" key="1">
    <source>
        <dbReference type="SAM" id="MobiDB-lite"/>
    </source>
</evidence>
<evidence type="ECO:0000313" key="2">
    <source>
        <dbReference type="EMBL" id="CAH2274926.1"/>
    </source>
</evidence>
<organism evidence="2 3">
    <name type="scientific">Pelobates cultripes</name>
    <name type="common">Western spadefoot toad</name>
    <dbReference type="NCBI Taxonomy" id="61616"/>
    <lineage>
        <taxon>Eukaryota</taxon>
        <taxon>Metazoa</taxon>
        <taxon>Chordata</taxon>
        <taxon>Craniata</taxon>
        <taxon>Vertebrata</taxon>
        <taxon>Euteleostomi</taxon>
        <taxon>Amphibia</taxon>
        <taxon>Batrachia</taxon>
        <taxon>Anura</taxon>
        <taxon>Pelobatoidea</taxon>
        <taxon>Pelobatidae</taxon>
        <taxon>Pelobates</taxon>
    </lineage>
</organism>
<dbReference type="AlphaFoldDB" id="A0AAD1VZ93"/>
<reference evidence="2" key="1">
    <citation type="submission" date="2022-03" db="EMBL/GenBank/DDBJ databases">
        <authorList>
            <person name="Alioto T."/>
            <person name="Alioto T."/>
            <person name="Gomez Garrido J."/>
        </authorList>
    </citation>
    <scope>NUCLEOTIDE SEQUENCE</scope>
</reference>
<accession>A0AAD1VZ93</accession>
<sequence length="161" mass="18261">MSRGGRQTSIIYCTNLQPHRTGPPGRQTSRGLRPEHHPPAQRIRLHRQRPSIRIHSSPRLGKNVAFHGNTRVHRCRSPRPVGEPAWSDSRSPDTPKPTTQPGHWLTLDLTLTTNCWPSHPQTQPLQPANMITHTLQPNRQLPMSENTQTVILQHRPGNSTH</sequence>